<reference evidence="3" key="1">
    <citation type="submission" date="2019-03" db="EMBL/GenBank/DDBJ databases">
        <title>WGS assembly of Setaria viridis.</title>
        <authorList>
            <person name="Huang P."/>
            <person name="Jenkins J."/>
            <person name="Grimwood J."/>
            <person name="Barry K."/>
            <person name="Healey A."/>
            <person name="Mamidi S."/>
            <person name="Sreedasyam A."/>
            <person name="Shu S."/>
            <person name="Feldman M."/>
            <person name="Wu J."/>
            <person name="Yu Y."/>
            <person name="Chen C."/>
            <person name="Johnson J."/>
            <person name="Rokhsar D."/>
            <person name="Baxter I."/>
            <person name="Schmutz J."/>
            <person name="Brutnell T."/>
            <person name="Kellogg E."/>
        </authorList>
    </citation>
    <scope>NUCLEOTIDE SEQUENCE [LARGE SCALE GENOMIC DNA]</scope>
</reference>
<evidence type="ECO:0000313" key="4">
    <source>
        <dbReference type="Proteomes" id="UP000298652"/>
    </source>
</evidence>
<keyword evidence="2" id="KW-0732">Signal</keyword>
<keyword evidence="4" id="KW-1185">Reference proteome</keyword>
<gene>
    <name evidence="3" type="ORF">SEVIR_2G014300v2</name>
</gene>
<evidence type="ECO:0000256" key="2">
    <source>
        <dbReference type="SAM" id="SignalP"/>
    </source>
</evidence>
<dbReference type="EMBL" id="CM016553">
    <property type="protein sequence ID" value="TKW30123.1"/>
    <property type="molecule type" value="Genomic_DNA"/>
</dbReference>
<proteinExistence type="predicted"/>
<dbReference type="AlphaFoldDB" id="A0A4U6VP14"/>
<organism evidence="3 4">
    <name type="scientific">Setaria viridis</name>
    <name type="common">Green bristlegrass</name>
    <name type="synonym">Setaria italica subsp. viridis</name>
    <dbReference type="NCBI Taxonomy" id="4556"/>
    <lineage>
        <taxon>Eukaryota</taxon>
        <taxon>Viridiplantae</taxon>
        <taxon>Streptophyta</taxon>
        <taxon>Embryophyta</taxon>
        <taxon>Tracheophyta</taxon>
        <taxon>Spermatophyta</taxon>
        <taxon>Magnoliopsida</taxon>
        <taxon>Liliopsida</taxon>
        <taxon>Poales</taxon>
        <taxon>Poaceae</taxon>
        <taxon>PACMAD clade</taxon>
        <taxon>Panicoideae</taxon>
        <taxon>Panicodae</taxon>
        <taxon>Paniceae</taxon>
        <taxon>Cenchrinae</taxon>
        <taxon>Setaria</taxon>
    </lineage>
</organism>
<feature type="region of interest" description="Disordered" evidence="1">
    <location>
        <begin position="92"/>
        <end position="112"/>
    </location>
</feature>
<evidence type="ECO:0000313" key="3">
    <source>
        <dbReference type="EMBL" id="TKW30123.1"/>
    </source>
</evidence>
<feature type="chain" id="PRO_5020228507" evidence="2">
    <location>
        <begin position="24"/>
        <end position="112"/>
    </location>
</feature>
<accession>A0A4U6VP14</accession>
<dbReference type="Proteomes" id="UP000298652">
    <property type="component" value="Chromosome 2"/>
</dbReference>
<name>A0A4U6VP14_SETVI</name>
<evidence type="ECO:0000256" key="1">
    <source>
        <dbReference type="SAM" id="MobiDB-lite"/>
    </source>
</evidence>
<feature type="signal peptide" evidence="2">
    <location>
        <begin position="1"/>
        <end position="23"/>
    </location>
</feature>
<protein>
    <submittedName>
        <fullName evidence="3">Uncharacterized protein</fullName>
    </submittedName>
</protein>
<sequence length="112" mass="12447">MAHVKKQGTGLVLLAALLVATRDYLVTDYYHAIFPCSGETCSNYCQKNNYNKNFHTFCTPGQYYPGCCVTPGRARARFYDEFCMIWSDASPAPASAERACPATTTRAETKAR</sequence>
<dbReference type="Gramene" id="TKW30123">
    <property type="protein sequence ID" value="TKW30123"/>
    <property type="gene ID" value="SEVIR_2G014300v2"/>
</dbReference>